<dbReference type="AlphaFoldDB" id="A0A1E1KYE5"/>
<evidence type="ECO:0000259" key="2">
    <source>
        <dbReference type="PROSITE" id="PS50157"/>
    </source>
</evidence>
<name>A0A1E1KYE5_9HELO</name>
<reference evidence="4" key="1">
    <citation type="submission" date="2016-03" db="EMBL/GenBank/DDBJ databases">
        <authorList>
            <person name="Ploux O."/>
        </authorList>
    </citation>
    <scope>NUCLEOTIDE SEQUENCE [LARGE SCALE GENOMIC DNA]</scope>
    <source>
        <strain evidence="4">UK7</strain>
    </source>
</reference>
<comment type="caution">
    <text evidence="3">The sequence shown here is derived from an EMBL/GenBank/DDBJ whole genome shotgun (WGS) entry which is preliminary data.</text>
</comment>
<dbReference type="InterPro" id="IPR013087">
    <property type="entry name" value="Znf_C2H2_type"/>
</dbReference>
<proteinExistence type="predicted"/>
<organism evidence="3 4">
    <name type="scientific">Rhynchosporium graminicola</name>
    <dbReference type="NCBI Taxonomy" id="2792576"/>
    <lineage>
        <taxon>Eukaryota</taxon>
        <taxon>Fungi</taxon>
        <taxon>Dikarya</taxon>
        <taxon>Ascomycota</taxon>
        <taxon>Pezizomycotina</taxon>
        <taxon>Leotiomycetes</taxon>
        <taxon>Helotiales</taxon>
        <taxon>Ploettnerulaceae</taxon>
        <taxon>Rhynchosporium</taxon>
    </lineage>
</organism>
<keyword evidence="1" id="KW-0862">Zinc</keyword>
<evidence type="ECO:0000256" key="1">
    <source>
        <dbReference type="PROSITE-ProRule" id="PRU00042"/>
    </source>
</evidence>
<feature type="domain" description="C2H2-type" evidence="2">
    <location>
        <begin position="3"/>
        <end position="33"/>
    </location>
</feature>
<dbReference type="GO" id="GO:0008270">
    <property type="term" value="F:zinc ion binding"/>
    <property type="evidence" value="ECO:0007669"/>
    <property type="project" value="UniProtKB-KW"/>
</dbReference>
<protein>
    <recommendedName>
        <fullName evidence="2">C2H2-type domain-containing protein</fullName>
    </recommendedName>
</protein>
<keyword evidence="1" id="KW-0863">Zinc-finger</keyword>
<dbReference type="EMBL" id="FJUW01000028">
    <property type="protein sequence ID" value="CZT03287.1"/>
    <property type="molecule type" value="Genomic_DNA"/>
</dbReference>
<accession>A0A1E1KYE5</accession>
<keyword evidence="4" id="KW-1185">Reference proteome</keyword>
<evidence type="ECO:0000313" key="3">
    <source>
        <dbReference type="EMBL" id="CZT03287.1"/>
    </source>
</evidence>
<dbReference type="Proteomes" id="UP000178129">
    <property type="component" value="Unassembled WGS sequence"/>
</dbReference>
<dbReference type="PROSITE" id="PS50157">
    <property type="entry name" value="ZINC_FINGER_C2H2_2"/>
    <property type="match status" value="1"/>
</dbReference>
<evidence type="ECO:0000313" key="4">
    <source>
        <dbReference type="Proteomes" id="UP000178129"/>
    </source>
</evidence>
<dbReference type="InParanoid" id="A0A1E1KYE5"/>
<keyword evidence="1" id="KW-0479">Metal-binding</keyword>
<gene>
    <name evidence="3" type="ORF">RCO7_06220</name>
</gene>
<dbReference type="PROSITE" id="PS00028">
    <property type="entry name" value="ZINC_FINGER_C2H2_1"/>
    <property type="match status" value="1"/>
</dbReference>
<sequence length="192" mass="21175">MAINCSDKNCVLAFDGVEELKSHERAVHSSTKDGLLPEIPNSDPSPNTTITLATIADLASKSSIEGCPVQVESSSDSQQLKQLLPSASKHSYTSTQPPSAPIDCSHLVVDEPLHTEEKKSVDHVKEVARQEVVKNCYRYAIPRTIPRKFDRRITLTIRNLEDGLKDTSLADLLGHYSSDEESDDGFSNYSYL</sequence>